<dbReference type="RefSeq" id="WP_344657596.1">
    <property type="nucleotide sequence ID" value="NZ_BAAAQM010000014.1"/>
</dbReference>
<keyword evidence="2" id="KW-1185">Reference proteome</keyword>
<evidence type="ECO:0000313" key="1">
    <source>
        <dbReference type="EMBL" id="GAA1969179.1"/>
    </source>
</evidence>
<reference evidence="1 2" key="1">
    <citation type="journal article" date="2019" name="Int. J. Syst. Evol. Microbiol.">
        <title>The Global Catalogue of Microorganisms (GCM) 10K type strain sequencing project: providing services to taxonomists for standard genome sequencing and annotation.</title>
        <authorList>
            <consortium name="The Broad Institute Genomics Platform"/>
            <consortium name="The Broad Institute Genome Sequencing Center for Infectious Disease"/>
            <person name="Wu L."/>
            <person name="Ma J."/>
        </authorList>
    </citation>
    <scope>NUCLEOTIDE SEQUENCE [LARGE SCALE GENOMIC DNA]</scope>
    <source>
        <strain evidence="1 2">JCM 16013</strain>
    </source>
</reference>
<sequence length="217" mass="23358">MSDSVPDWPRSRRTPPDDPGLIAEAAANPGGSVAVIDGDLVGGDPNGYVPAEAVHGCWIIGPDGVLTGEYAENPNHGTPVDDFTRLTALDHFWNWLPGEPVATIRGSVEELLTDQVPGAVLEWMKVTDEPKVVSGGREIPGDDEKLILVRTGVAVPFGLSVRSPDGRRDILWGVFTWAASGLDNPAHRSDRVWFDLQTDIATAGELLSQRVYEVEEG</sequence>
<organism evidence="1 2">
    <name type="scientific">Catenulispora subtropica</name>
    <dbReference type="NCBI Taxonomy" id="450798"/>
    <lineage>
        <taxon>Bacteria</taxon>
        <taxon>Bacillati</taxon>
        <taxon>Actinomycetota</taxon>
        <taxon>Actinomycetes</taxon>
        <taxon>Catenulisporales</taxon>
        <taxon>Catenulisporaceae</taxon>
        <taxon>Catenulispora</taxon>
    </lineage>
</organism>
<evidence type="ECO:0000313" key="2">
    <source>
        <dbReference type="Proteomes" id="UP001499854"/>
    </source>
</evidence>
<name>A0ABN2RHB5_9ACTN</name>
<protein>
    <submittedName>
        <fullName evidence="1">Uncharacterized protein</fullName>
    </submittedName>
</protein>
<proteinExistence type="predicted"/>
<dbReference type="EMBL" id="BAAAQM010000014">
    <property type="protein sequence ID" value="GAA1969179.1"/>
    <property type="molecule type" value="Genomic_DNA"/>
</dbReference>
<comment type="caution">
    <text evidence="1">The sequence shown here is derived from an EMBL/GenBank/DDBJ whole genome shotgun (WGS) entry which is preliminary data.</text>
</comment>
<dbReference type="Proteomes" id="UP001499854">
    <property type="component" value="Unassembled WGS sequence"/>
</dbReference>
<gene>
    <name evidence="1" type="ORF">GCM10009838_29830</name>
</gene>
<accession>A0ABN2RHB5</accession>